<dbReference type="RefSeq" id="WP_259806586.1">
    <property type="nucleotide sequence ID" value="NZ_CP080776.1"/>
</dbReference>
<dbReference type="EMBL" id="CP080776">
    <property type="protein sequence ID" value="UWP96463.1"/>
    <property type="molecule type" value="Genomic_DNA"/>
</dbReference>
<proteinExistence type="predicted"/>
<accession>A0A9Q9HBA9</accession>
<gene>
    <name evidence="1" type="ORF">K3X48_05655</name>
</gene>
<dbReference type="AlphaFoldDB" id="A0A9Q9HBA9"/>
<sequence>MLQNPPTSVLNPLLSTKELSFFLTTSQAFARNLMKEIGIPKRGKGYPRARLLSALGFPHPLPTDEEALLQPLLDPQRAAAASGTSAKTFGRMFDGSHHDRTFKNYIHLGPRKRLIFPFELDAWMTGMPPKFIRDKSLMHPRLRGAKASVSTQTIQILPGSASGPQATTSTFFLPPNFLPPKR</sequence>
<reference evidence="1" key="1">
    <citation type="submission" date="2021-08" db="EMBL/GenBank/DDBJ databases">
        <authorList>
            <person name="Nwanade C."/>
            <person name="Wang M."/>
            <person name="Masoudi A."/>
            <person name="Yu Z."/>
            <person name="Liu J."/>
        </authorList>
    </citation>
    <scope>NUCLEOTIDE SEQUENCE</scope>
    <source>
        <strain evidence="1">S056</strain>
    </source>
</reference>
<organism evidence="1 2">
    <name type="scientific">Aliiroseovarius crassostreae</name>
    <dbReference type="NCBI Taxonomy" id="154981"/>
    <lineage>
        <taxon>Bacteria</taxon>
        <taxon>Pseudomonadati</taxon>
        <taxon>Pseudomonadota</taxon>
        <taxon>Alphaproteobacteria</taxon>
        <taxon>Rhodobacterales</taxon>
        <taxon>Paracoccaceae</taxon>
        <taxon>Aliiroseovarius</taxon>
    </lineage>
</organism>
<dbReference type="Proteomes" id="UP001057991">
    <property type="component" value="Chromosome"/>
</dbReference>
<evidence type="ECO:0000313" key="1">
    <source>
        <dbReference type="EMBL" id="UWP96463.1"/>
    </source>
</evidence>
<name>A0A9Q9HBA9_9RHOB</name>
<evidence type="ECO:0000313" key="2">
    <source>
        <dbReference type="Proteomes" id="UP001057991"/>
    </source>
</evidence>
<protein>
    <submittedName>
        <fullName evidence="1">Uncharacterized protein</fullName>
    </submittedName>
</protein>